<evidence type="ECO:0000256" key="3">
    <source>
        <dbReference type="ARBA" id="ARBA00022989"/>
    </source>
</evidence>
<feature type="transmembrane region" description="Helical" evidence="5">
    <location>
        <begin position="12"/>
        <end position="34"/>
    </location>
</feature>
<name>A0A6I2RJ03_FLAPL</name>
<feature type="transmembrane region" description="Helical" evidence="5">
    <location>
        <begin position="263"/>
        <end position="283"/>
    </location>
</feature>
<gene>
    <name evidence="6" type="ORF">GKE90_16915</name>
</gene>
<keyword evidence="3 5" id="KW-1133">Transmembrane helix</keyword>
<dbReference type="EMBL" id="WKPO01000031">
    <property type="protein sequence ID" value="MSB50352.1"/>
    <property type="molecule type" value="Genomic_DNA"/>
</dbReference>
<keyword evidence="4 5" id="KW-0472">Membrane</keyword>
<comment type="subcellular location">
    <subcellularLocation>
        <location evidence="1">Membrane</location>
        <topology evidence="1">Multi-pass membrane protein</topology>
    </subcellularLocation>
</comment>
<feature type="transmembrane region" description="Helical" evidence="5">
    <location>
        <begin position="229"/>
        <end position="251"/>
    </location>
</feature>
<reference evidence="6 7" key="1">
    <citation type="journal article" date="2019" name="Nat. Med.">
        <title>A library of human gut bacterial isolates paired with longitudinal multiomics data enables mechanistic microbiome research.</title>
        <authorList>
            <person name="Poyet M."/>
            <person name="Groussin M."/>
            <person name="Gibbons S.M."/>
            <person name="Avila-Pacheco J."/>
            <person name="Jiang X."/>
            <person name="Kearney S.M."/>
            <person name="Perrotta A.R."/>
            <person name="Berdy B."/>
            <person name="Zhao S."/>
            <person name="Lieberman T.D."/>
            <person name="Swanson P.K."/>
            <person name="Smith M."/>
            <person name="Roesemann S."/>
            <person name="Alexander J.E."/>
            <person name="Rich S.A."/>
            <person name="Livny J."/>
            <person name="Vlamakis H."/>
            <person name="Clish C."/>
            <person name="Bullock K."/>
            <person name="Deik A."/>
            <person name="Scott J."/>
            <person name="Pierce K.A."/>
            <person name="Xavier R.J."/>
            <person name="Alm E.J."/>
        </authorList>
    </citation>
    <scope>NUCLEOTIDE SEQUENCE [LARGE SCALE GENOMIC DNA]</scope>
    <source>
        <strain evidence="6 7">BIOML-A5</strain>
    </source>
</reference>
<feature type="transmembrane region" description="Helical" evidence="5">
    <location>
        <begin position="97"/>
        <end position="121"/>
    </location>
</feature>
<feature type="transmembrane region" description="Helical" evidence="5">
    <location>
        <begin position="54"/>
        <end position="76"/>
    </location>
</feature>
<evidence type="ECO:0000313" key="7">
    <source>
        <dbReference type="Proteomes" id="UP000429811"/>
    </source>
</evidence>
<keyword evidence="2 5" id="KW-0812">Transmembrane</keyword>
<evidence type="ECO:0000313" key="6">
    <source>
        <dbReference type="EMBL" id="MSB50352.1"/>
    </source>
</evidence>
<organism evidence="6 7">
    <name type="scientific">Flavonifractor plautii</name>
    <name type="common">Fusobacterium plautii</name>
    <dbReference type="NCBI Taxonomy" id="292800"/>
    <lineage>
        <taxon>Bacteria</taxon>
        <taxon>Bacillati</taxon>
        <taxon>Bacillota</taxon>
        <taxon>Clostridia</taxon>
        <taxon>Eubacteriales</taxon>
        <taxon>Oscillospiraceae</taxon>
        <taxon>Flavonifractor</taxon>
    </lineage>
</organism>
<evidence type="ECO:0000256" key="2">
    <source>
        <dbReference type="ARBA" id="ARBA00022692"/>
    </source>
</evidence>
<proteinExistence type="predicted"/>
<dbReference type="CDD" id="cd16914">
    <property type="entry name" value="EcfT"/>
    <property type="match status" value="1"/>
</dbReference>
<dbReference type="Pfam" id="PF02361">
    <property type="entry name" value="CbiQ"/>
    <property type="match status" value="1"/>
</dbReference>
<dbReference type="InterPro" id="IPR003339">
    <property type="entry name" value="ABC/ECF_trnsptr_transmembrane"/>
</dbReference>
<dbReference type="AlphaFoldDB" id="A0A6I2RJ03"/>
<sequence>MRNRDTFSSYHPIINFLYFGMVIAFTMFFMHPVSLGISLGSALAYAVYLRGRKAIRFSLVFMLPMMVMAALINPAFNHEGATLLTYLPSGNPLTLESILYGLAAAAMLAAVVTWFSCYTAVMTSDKFVYLFGRLIPALSLVLSMALRFVPKFQAQFHVVSEAQRCIGRDVSDGGVIRRIRNAVTIFSIMLTWSLENAIETADSMKSRGYGLPGRTAFSIYRFDDRDKMALGWLLYCGFFLCCGAALGGFAWRYYPTAKGAPAAPLTACLQAVYLALCLTPVFLNIHADRTWSRLDAQNEVKPCTK</sequence>
<dbReference type="GO" id="GO:0005886">
    <property type="term" value="C:plasma membrane"/>
    <property type="evidence" value="ECO:0007669"/>
    <property type="project" value="UniProtKB-ARBA"/>
</dbReference>
<dbReference type="Proteomes" id="UP000429811">
    <property type="component" value="Unassembled WGS sequence"/>
</dbReference>
<comment type="caution">
    <text evidence="6">The sequence shown here is derived from an EMBL/GenBank/DDBJ whole genome shotgun (WGS) entry which is preliminary data.</text>
</comment>
<evidence type="ECO:0000256" key="5">
    <source>
        <dbReference type="SAM" id="Phobius"/>
    </source>
</evidence>
<evidence type="ECO:0000256" key="1">
    <source>
        <dbReference type="ARBA" id="ARBA00004141"/>
    </source>
</evidence>
<accession>A0A6I2RJ03</accession>
<protein>
    <submittedName>
        <fullName evidence="6">Energy-coupling factor transporter transmembrane protein EcfT</fullName>
    </submittedName>
</protein>
<evidence type="ECO:0000256" key="4">
    <source>
        <dbReference type="ARBA" id="ARBA00023136"/>
    </source>
</evidence>